<dbReference type="Pfam" id="PF00271">
    <property type="entry name" value="Helicase_C"/>
    <property type="match status" value="1"/>
</dbReference>
<keyword evidence="4" id="KW-0067">ATP-binding</keyword>
<feature type="domain" description="Helicase C-terminal" evidence="7">
    <location>
        <begin position="580"/>
        <end position="727"/>
    </location>
</feature>
<dbReference type="GO" id="GO:0006281">
    <property type="term" value="P:DNA repair"/>
    <property type="evidence" value="ECO:0007669"/>
    <property type="project" value="TreeGrafter"/>
</dbReference>
<evidence type="ECO:0000259" key="6">
    <source>
        <dbReference type="PROSITE" id="PS51192"/>
    </source>
</evidence>
<evidence type="ECO:0000256" key="4">
    <source>
        <dbReference type="ARBA" id="ARBA00022840"/>
    </source>
</evidence>
<organism evidence="8">
    <name type="scientific">Leptocylindrus danicus</name>
    <dbReference type="NCBI Taxonomy" id="163516"/>
    <lineage>
        <taxon>Eukaryota</taxon>
        <taxon>Sar</taxon>
        <taxon>Stramenopiles</taxon>
        <taxon>Ochrophyta</taxon>
        <taxon>Bacillariophyta</taxon>
        <taxon>Coscinodiscophyceae</taxon>
        <taxon>Chaetocerotophycidae</taxon>
        <taxon>Leptocylindrales</taxon>
        <taxon>Leptocylindraceae</taxon>
        <taxon>Leptocylindrus</taxon>
    </lineage>
</organism>
<sequence>MNQSSPSREIERKGRTVVNPYKRKIDFRTSNDVSSVKTVISVQKTASDHFQNAGVRVVDAYDDGGIDWSVIPVSSPPLKKSEISACTVKTRERVGVEAKQHAGGNVPKQILVSTAPKKGQNNDPIDIFDIDGIDWGAIDSNGDCPGQKSTCGGGNSCGAITRSYNAHEVQIQEQKQINTVHRQVDHPMPSKAPPKVTHGPKIVRKIPITPTKALPCQQFNSPSSQKKHKVDQATKCQTLLSSLPGSAMKRGQLAITNTKLPADLVYTPDRIVPVDDGNRASLIKYAGVSAKLDNGWTLLNHQKIAVLKGLKMRRLVLAYDMGLGKTVIACVWARAFKNTFPSLKILLIAPVSLHKEWKKTAYTATGLNMENDTDDPLDMTISSWAKIPKIPSTSVEKFIVICDEAHSMQSMNSARTKDSLKLILEKRCVGCLLLTGTPMKNGKPSNLFPLLKAVRHPFGDDQKTFEVYFCAGQQKNYGKGVVWDASGSSNLPTLNAHIISHVIHMTKDECLKDLPAKERVYRDVPVSSRHELKYIAALNELAKAYDACQKDKDLNNEIVLGAFSKVRLVSSRAKIEATVALARSVLEKEPAIVIFSFFVDIAKVIQKKLQDSGWEGELLTGQTPPAKRQECVDRFQEGTSCVFVCTFGAGGVGLTLTAACTIILHDRPWTPGDALQAEDRVRRIGQTKKVTSIWMRAFAVDKQIDVLIEQKQKKSKSVVDKQQTSSSRGDCQDAPKLSISELVRSLIPKDHDSLRGLQTGG</sequence>
<dbReference type="SUPFAM" id="SSF52540">
    <property type="entry name" value="P-loop containing nucleoside triphosphate hydrolases"/>
    <property type="match status" value="2"/>
</dbReference>
<dbReference type="GO" id="GO:0004386">
    <property type="term" value="F:helicase activity"/>
    <property type="evidence" value="ECO:0007669"/>
    <property type="project" value="UniProtKB-KW"/>
</dbReference>
<protein>
    <recommendedName>
        <fullName evidence="9">Helicase ATP-binding domain-containing protein</fullName>
    </recommendedName>
</protein>
<evidence type="ECO:0000256" key="2">
    <source>
        <dbReference type="ARBA" id="ARBA00022801"/>
    </source>
</evidence>
<dbReference type="InterPro" id="IPR000330">
    <property type="entry name" value="SNF2_N"/>
</dbReference>
<proteinExistence type="predicted"/>
<dbReference type="InterPro" id="IPR001650">
    <property type="entry name" value="Helicase_C-like"/>
</dbReference>
<feature type="domain" description="Helicase ATP-binding" evidence="6">
    <location>
        <begin position="306"/>
        <end position="456"/>
    </location>
</feature>
<keyword evidence="3" id="KW-0347">Helicase</keyword>
<dbReference type="Gene3D" id="3.40.50.300">
    <property type="entry name" value="P-loop containing nucleotide triphosphate hydrolases"/>
    <property type="match status" value="2"/>
</dbReference>
<dbReference type="GO" id="GO:0005524">
    <property type="term" value="F:ATP binding"/>
    <property type="evidence" value="ECO:0007669"/>
    <property type="project" value="UniProtKB-KW"/>
</dbReference>
<dbReference type="PANTHER" id="PTHR45766">
    <property type="entry name" value="DNA ANNEALING HELICASE AND ENDONUCLEASE ZRANB3 FAMILY MEMBER"/>
    <property type="match status" value="1"/>
</dbReference>
<dbReference type="PROSITE" id="PS51194">
    <property type="entry name" value="HELICASE_CTER"/>
    <property type="match status" value="1"/>
</dbReference>
<dbReference type="SMART" id="SM00490">
    <property type="entry name" value="HELICc"/>
    <property type="match status" value="1"/>
</dbReference>
<evidence type="ECO:0000313" key="8">
    <source>
        <dbReference type="EMBL" id="CAD9555628.1"/>
    </source>
</evidence>
<name>A0A7S2JT30_9STRA</name>
<reference evidence="8" key="1">
    <citation type="submission" date="2021-01" db="EMBL/GenBank/DDBJ databases">
        <authorList>
            <person name="Corre E."/>
            <person name="Pelletier E."/>
            <person name="Niang G."/>
            <person name="Scheremetjew M."/>
            <person name="Finn R."/>
            <person name="Kale V."/>
            <person name="Holt S."/>
            <person name="Cochrane G."/>
            <person name="Meng A."/>
            <person name="Brown T."/>
            <person name="Cohen L."/>
        </authorList>
    </citation>
    <scope>NUCLEOTIDE SEQUENCE</scope>
    <source>
        <strain evidence="8">B650</strain>
    </source>
</reference>
<dbReference type="GO" id="GO:0004520">
    <property type="term" value="F:DNA endonuclease activity"/>
    <property type="evidence" value="ECO:0007669"/>
    <property type="project" value="TreeGrafter"/>
</dbReference>
<keyword evidence="1" id="KW-0547">Nucleotide-binding</keyword>
<evidence type="ECO:0000256" key="5">
    <source>
        <dbReference type="SAM" id="MobiDB-lite"/>
    </source>
</evidence>
<dbReference type="SMART" id="SM00487">
    <property type="entry name" value="DEXDc"/>
    <property type="match status" value="1"/>
</dbReference>
<dbReference type="Pfam" id="PF00176">
    <property type="entry name" value="SNF2-rel_dom"/>
    <property type="match status" value="1"/>
</dbReference>
<evidence type="ECO:0000256" key="1">
    <source>
        <dbReference type="ARBA" id="ARBA00022741"/>
    </source>
</evidence>
<dbReference type="GO" id="GO:0016787">
    <property type="term" value="F:hydrolase activity"/>
    <property type="evidence" value="ECO:0007669"/>
    <property type="project" value="UniProtKB-KW"/>
</dbReference>
<dbReference type="GO" id="GO:0043596">
    <property type="term" value="C:nuclear replication fork"/>
    <property type="evidence" value="ECO:0007669"/>
    <property type="project" value="TreeGrafter"/>
</dbReference>
<dbReference type="GO" id="GO:0031297">
    <property type="term" value="P:replication fork processing"/>
    <property type="evidence" value="ECO:0007669"/>
    <property type="project" value="TreeGrafter"/>
</dbReference>
<dbReference type="PROSITE" id="PS51192">
    <property type="entry name" value="HELICASE_ATP_BIND_1"/>
    <property type="match status" value="1"/>
</dbReference>
<dbReference type="CDD" id="cd18793">
    <property type="entry name" value="SF2_C_SNF"/>
    <property type="match status" value="1"/>
</dbReference>
<dbReference type="PANTHER" id="PTHR45766:SF3">
    <property type="entry name" value="DNA ANNEALING HELICASE AND ENDONUCLEASE ZRANB3"/>
    <property type="match status" value="1"/>
</dbReference>
<feature type="region of interest" description="Disordered" evidence="5">
    <location>
        <begin position="717"/>
        <end position="736"/>
    </location>
</feature>
<evidence type="ECO:0008006" key="9">
    <source>
        <dbReference type="Google" id="ProtNLM"/>
    </source>
</evidence>
<accession>A0A7S2JT30</accession>
<evidence type="ECO:0000256" key="3">
    <source>
        <dbReference type="ARBA" id="ARBA00022806"/>
    </source>
</evidence>
<dbReference type="AlphaFoldDB" id="A0A7S2JT30"/>
<keyword evidence="2" id="KW-0378">Hydrolase</keyword>
<dbReference type="InterPro" id="IPR027417">
    <property type="entry name" value="P-loop_NTPase"/>
</dbReference>
<dbReference type="EMBL" id="HBGY01000882">
    <property type="protein sequence ID" value="CAD9555628.1"/>
    <property type="molecule type" value="Transcribed_RNA"/>
</dbReference>
<evidence type="ECO:0000259" key="7">
    <source>
        <dbReference type="PROSITE" id="PS51194"/>
    </source>
</evidence>
<dbReference type="InterPro" id="IPR049730">
    <property type="entry name" value="SNF2/RAD54-like_C"/>
</dbReference>
<gene>
    <name evidence="8" type="ORF">LDAN0321_LOCUS571</name>
</gene>
<dbReference type="InterPro" id="IPR014001">
    <property type="entry name" value="Helicase_ATP-bd"/>
</dbReference>